<feature type="transmembrane region" description="Helical" evidence="6">
    <location>
        <begin position="396"/>
        <end position="421"/>
    </location>
</feature>
<evidence type="ECO:0000256" key="6">
    <source>
        <dbReference type="SAM" id="Phobius"/>
    </source>
</evidence>
<keyword evidence="2" id="KW-1003">Cell membrane</keyword>
<keyword evidence="3 6" id="KW-0812">Transmembrane</keyword>
<feature type="transmembrane region" description="Helical" evidence="6">
    <location>
        <begin position="6"/>
        <end position="23"/>
    </location>
</feature>
<dbReference type="PANTHER" id="PTHR43478">
    <property type="entry name" value="NA+/H+ ANTIPORTER-RELATED"/>
    <property type="match status" value="1"/>
</dbReference>
<dbReference type="GO" id="GO:0005886">
    <property type="term" value="C:plasma membrane"/>
    <property type="evidence" value="ECO:0007669"/>
    <property type="project" value="UniProtKB-SubCell"/>
</dbReference>
<evidence type="ECO:0000256" key="2">
    <source>
        <dbReference type="ARBA" id="ARBA00022475"/>
    </source>
</evidence>
<accession>A0A369LIL9</accession>
<gene>
    <name evidence="8" type="ORF">C1881_06815</name>
</gene>
<feature type="transmembrane region" description="Helical" evidence="6">
    <location>
        <begin position="449"/>
        <end position="469"/>
    </location>
</feature>
<dbReference type="EMBL" id="PPTO01000010">
    <property type="protein sequence ID" value="RDB57975.1"/>
    <property type="molecule type" value="Genomic_DNA"/>
</dbReference>
<evidence type="ECO:0000259" key="7">
    <source>
        <dbReference type="Pfam" id="PF03553"/>
    </source>
</evidence>
<dbReference type="Proteomes" id="UP000253975">
    <property type="component" value="Unassembled WGS sequence"/>
</dbReference>
<name>A0A369LIL9_9ACTN</name>
<evidence type="ECO:0000313" key="8">
    <source>
        <dbReference type="EMBL" id="RDB57975.1"/>
    </source>
</evidence>
<feature type="transmembrane region" description="Helical" evidence="6">
    <location>
        <begin position="104"/>
        <end position="131"/>
    </location>
</feature>
<feature type="transmembrane region" description="Helical" evidence="6">
    <location>
        <begin position="151"/>
        <end position="174"/>
    </location>
</feature>
<feature type="transmembrane region" description="Helical" evidence="6">
    <location>
        <begin position="65"/>
        <end position="83"/>
    </location>
</feature>
<evidence type="ECO:0000256" key="5">
    <source>
        <dbReference type="ARBA" id="ARBA00023136"/>
    </source>
</evidence>
<evidence type="ECO:0000256" key="4">
    <source>
        <dbReference type="ARBA" id="ARBA00022989"/>
    </source>
</evidence>
<protein>
    <submittedName>
        <fullName evidence="8">Sodium:proton antiporter</fullName>
    </submittedName>
</protein>
<organism evidence="8 9">
    <name type="scientific">Slackia isoflavoniconvertens</name>
    <dbReference type="NCBI Taxonomy" id="572010"/>
    <lineage>
        <taxon>Bacteria</taxon>
        <taxon>Bacillati</taxon>
        <taxon>Actinomycetota</taxon>
        <taxon>Coriobacteriia</taxon>
        <taxon>Eggerthellales</taxon>
        <taxon>Eggerthellaceae</taxon>
        <taxon>Slackia</taxon>
    </lineage>
</organism>
<feature type="transmembrane region" description="Helical" evidence="6">
    <location>
        <begin position="325"/>
        <end position="342"/>
    </location>
</feature>
<evidence type="ECO:0000256" key="3">
    <source>
        <dbReference type="ARBA" id="ARBA00022692"/>
    </source>
</evidence>
<feature type="transmembrane region" description="Helical" evidence="6">
    <location>
        <begin position="362"/>
        <end position="384"/>
    </location>
</feature>
<dbReference type="InterPro" id="IPR018461">
    <property type="entry name" value="Na/H_Antiport_NhaC-like_C"/>
</dbReference>
<feature type="domain" description="Na+/H+ antiporter NhaC-like C-terminal" evidence="7">
    <location>
        <begin position="155"/>
        <end position="465"/>
    </location>
</feature>
<dbReference type="PANTHER" id="PTHR43478:SF1">
    <property type="entry name" value="NA+_H+ ANTIPORTER NHAC-LIKE C-TERMINAL DOMAIN-CONTAINING PROTEIN"/>
    <property type="match status" value="1"/>
</dbReference>
<comment type="subcellular location">
    <subcellularLocation>
        <location evidence="1">Cell membrane</location>
        <topology evidence="1">Multi-pass membrane protein</topology>
    </subcellularLocation>
</comment>
<reference evidence="8 9" key="1">
    <citation type="journal article" date="2018" name="Elife">
        <title>Discovery and characterization of a prevalent human gut bacterial enzyme sufficient for the inactivation of a family of plant toxins.</title>
        <authorList>
            <person name="Koppel N."/>
            <person name="Bisanz J.E."/>
            <person name="Pandelia M.E."/>
            <person name="Turnbaugh P.J."/>
            <person name="Balskus E.P."/>
        </authorList>
    </citation>
    <scope>NUCLEOTIDE SEQUENCE [LARGE SCALE GENOMIC DNA]</scope>
    <source>
        <strain evidence="8 9">OB21 GAM31</strain>
    </source>
</reference>
<evidence type="ECO:0000313" key="9">
    <source>
        <dbReference type="Proteomes" id="UP000253975"/>
    </source>
</evidence>
<feature type="transmembrane region" description="Helical" evidence="6">
    <location>
        <begin position="28"/>
        <end position="45"/>
    </location>
</feature>
<proteinExistence type="predicted"/>
<keyword evidence="4 6" id="KW-1133">Transmembrane helix</keyword>
<dbReference type="RefSeq" id="WP_114615779.1">
    <property type="nucleotide sequence ID" value="NZ_PPTO01000010.1"/>
</dbReference>
<keyword evidence="5 6" id="KW-0472">Membrane</keyword>
<feature type="transmembrane region" description="Helical" evidence="6">
    <location>
        <begin position="271"/>
        <end position="304"/>
    </location>
</feature>
<dbReference type="Pfam" id="PF03553">
    <property type="entry name" value="Na_H_antiporter"/>
    <property type="match status" value="1"/>
</dbReference>
<sequence>MDGGNLGIITLIPMLSFFVFAFITRRCVFSILLSGILGFLFYYGADFFEPTVQALLDAACDADNNYIVIICLLFGCFVQLLRQSNGATAMANWARKYVKSERQVLFLTWLCGVIIFIDDYLSILVTANTILPIADEKKTPREMLCYVINTTSAPVCLIIPISAWVVFFSGIFAEQPEAAVLSDSAMGIYYSIMPYFFYPFLCVLFVLLVIFGIVPKMGGIKKAYERVEKTGKLWPDSSDVMNQDEMGEVLGAISDGSTKDEKEATPHLWAFLVPMAVVIAVTILMDDILYGVICAIVVCFVLYVPTKIMSLGKFCDACYKGLEDMLFIAAVLIASLFFRNAINLIGLPDYLISVATPFMSAAWLPVITFVLVGLVCFATANIWSIPAVCTPIILPLAAACGASIPLTLGAIISAACFGAQACFYSDVTLMSASACKINNVDYAVAQLPYIGIVAGVTCVLFLGAGFILAA</sequence>
<feature type="transmembrane region" description="Helical" evidence="6">
    <location>
        <begin position="195"/>
        <end position="214"/>
    </location>
</feature>
<comment type="caution">
    <text evidence="8">The sequence shown here is derived from an EMBL/GenBank/DDBJ whole genome shotgun (WGS) entry which is preliminary data.</text>
</comment>
<evidence type="ECO:0000256" key="1">
    <source>
        <dbReference type="ARBA" id="ARBA00004651"/>
    </source>
</evidence>
<dbReference type="AlphaFoldDB" id="A0A369LIL9"/>